<feature type="domain" description="Polysaccharide export protein N-terminal" evidence="17">
    <location>
        <begin position="46"/>
        <end position="139"/>
    </location>
</feature>
<keyword evidence="14" id="KW-0449">Lipoprotein</keyword>
<dbReference type="PROSITE" id="PS51257">
    <property type="entry name" value="PROKAR_LIPOPROTEIN"/>
    <property type="match status" value="1"/>
</dbReference>
<evidence type="ECO:0000256" key="1">
    <source>
        <dbReference type="ARBA" id="ARBA00004571"/>
    </source>
</evidence>
<dbReference type="PANTHER" id="PTHR33619">
    <property type="entry name" value="POLYSACCHARIDE EXPORT PROTEIN GFCE-RELATED"/>
    <property type="match status" value="1"/>
</dbReference>
<name>A0ABU3CIA4_9FLAO</name>
<evidence type="ECO:0000259" key="18">
    <source>
        <dbReference type="Pfam" id="PF22461"/>
    </source>
</evidence>
<dbReference type="Gene3D" id="3.30.1950.10">
    <property type="entry name" value="wza like domain"/>
    <property type="match status" value="1"/>
</dbReference>
<dbReference type="RefSeq" id="WP_311494258.1">
    <property type="nucleotide sequence ID" value="NZ_JAVRHO010000006.1"/>
</dbReference>
<evidence type="ECO:0000259" key="17">
    <source>
        <dbReference type="Pfam" id="PF02563"/>
    </source>
</evidence>
<evidence type="ECO:0000256" key="16">
    <source>
        <dbReference type="SAM" id="SignalP"/>
    </source>
</evidence>
<keyword evidence="7 16" id="KW-0732">Signal</keyword>
<keyword evidence="9" id="KW-0406">Ion transport</keyword>
<evidence type="ECO:0000256" key="2">
    <source>
        <dbReference type="ARBA" id="ARBA00009450"/>
    </source>
</evidence>
<comment type="similarity">
    <text evidence="2">Belongs to the BexD/CtrA/VexA family.</text>
</comment>
<feature type="transmembrane region" description="Helical" evidence="15">
    <location>
        <begin position="240"/>
        <end position="257"/>
    </location>
</feature>
<keyword evidence="13" id="KW-0998">Cell outer membrane</keyword>
<keyword evidence="12" id="KW-0564">Palmitate</keyword>
<evidence type="ECO:0000313" key="20">
    <source>
        <dbReference type="Proteomes" id="UP001245285"/>
    </source>
</evidence>
<comment type="caution">
    <text evidence="19">The sequence shown here is derived from an EMBL/GenBank/DDBJ whole genome shotgun (WGS) entry which is preliminary data.</text>
</comment>
<evidence type="ECO:0000256" key="10">
    <source>
        <dbReference type="ARBA" id="ARBA00023114"/>
    </source>
</evidence>
<reference evidence="19 20" key="1">
    <citation type="submission" date="2023-09" db="EMBL/GenBank/DDBJ databases">
        <authorList>
            <person name="Rey-Velasco X."/>
        </authorList>
    </citation>
    <scope>NUCLEOTIDE SEQUENCE [LARGE SCALE GENOMIC DNA]</scope>
    <source>
        <strain evidence="19 20">F260</strain>
    </source>
</reference>
<evidence type="ECO:0000256" key="7">
    <source>
        <dbReference type="ARBA" id="ARBA00022729"/>
    </source>
</evidence>
<accession>A0ABU3CIA4</accession>
<dbReference type="InterPro" id="IPR049712">
    <property type="entry name" value="Poly_export"/>
</dbReference>
<evidence type="ECO:0000256" key="12">
    <source>
        <dbReference type="ARBA" id="ARBA00023139"/>
    </source>
</evidence>
<gene>
    <name evidence="19" type="ORF">RM545_05175</name>
</gene>
<evidence type="ECO:0000256" key="8">
    <source>
        <dbReference type="ARBA" id="ARBA00023047"/>
    </source>
</evidence>
<comment type="subcellular location">
    <subcellularLocation>
        <location evidence="1">Cell outer membrane</location>
        <topology evidence="1">Multi-pass membrane protein</topology>
    </subcellularLocation>
</comment>
<evidence type="ECO:0000313" key="19">
    <source>
        <dbReference type="EMBL" id="MDT0646074.1"/>
    </source>
</evidence>
<evidence type="ECO:0000256" key="15">
    <source>
        <dbReference type="SAM" id="Phobius"/>
    </source>
</evidence>
<feature type="domain" description="SLBB" evidence="18">
    <location>
        <begin position="145"/>
        <end position="223"/>
    </location>
</feature>
<dbReference type="PANTHER" id="PTHR33619:SF3">
    <property type="entry name" value="POLYSACCHARIDE EXPORT PROTEIN GFCE-RELATED"/>
    <property type="match status" value="1"/>
</dbReference>
<evidence type="ECO:0000256" key="14">
    <source>
        <dbReference type="ARBA" id="ARBA00023288"/>
    </source>
</evidence>
<feature type="chain" id="PRO_5046274700" evidence="16">
    <location>
        <begin position="22"/>
        <end position="258"/>
    </location>
</feature>
<keyword evidence="3" id="KW-0813">Transport</keyword>
<protein>
    <submittedName>
        <fullName evidence="19">Polysaccharide biosynthesis/export family protein</fullName>
    </submittedName>
</protein>
<dbReference type="Pfam" id="PF02563">
    <property type="entry name" value="Poly_export"/>
    <property type="match status" value="1"/>
</dbReference>
<evidence type="ECO:0000256" key="11">
    <source>
        <dbReference type="ARBA" id="ARBA00023136"/>
    </source>
</evidence>
<proteinExistence type="inferred from homology"/>
<keyword evidence="20" id="KW-1185">Reference proteome</keyword>
<evidence type="ECO:0000256" key="4">
    <source>
        <dbReference type="ARBA" id="ARBA00022452"/>
    </source>
</evidence>
<keyword evidence="15" id="KW-1133">Transmembrane helix</keyword>
<dbReference type="Proteomes" id="UP001245285">
    <property type="component" value="Unassembled WGS sequence"/>
</dbReference>
<sequence>MKKVPALICLLILIFSCSGSRDLVYFSDLGGESVYTERITSNAKKPNVKPGDLLDITVTSLNPLANAPFNRGTLPSVGSARNTASSENTTQGYLVDYSGRIDFPVLGSIEVAGLSKSQVKEKLRGMLTDYLTEPVINIRYLNYSITVVGEVKNPSTFIVPSEKISIVEALGMAGDMTVYGKRDNVLVIREAEGERSMIRLNLNNKDVLNSPYFYLQPDDVVYVEPVKSKKEQASVTRNNISLLLSVISVLSIFIIYLN</sequence>
<dbReference type="InterPro" id="IPR003715">
    <property type="entry name" value="Poly_export_N"/>
</dbReference>
<keyword evidence="8" id="KW-0625">Polysaccharide transport</keyword>
<keyword evidence="5" id="KW-0762">Sugar transport</keyword>
<keyword evidence="10" id="KW-0626">Porin</keyword>
<evidence type="ECO:0000256" key="5">
    <source>
        <dbReference type="ARBA" id="ARBA00022597"/>
    </source>
</evidence>
<feature type="signal peptide" evidence="16">
    <location>
        <begin position="1"/>
        <end position="21"/>
    </location>
</feature>
<dbReference type="EMBL" id="JAVRHO010000006">
    <property type="protein sequence ID" value="MDT0646074.1"/>
    <property type="molecule type" value="Genomic_DNA"/>
</dbReference>
<keyword evidence="6 15" id="KW-0812">Transmembrane</keyword>
<keyword evidence="11 15" id="KW-0472">Membrane</keyword>
<evidence type="ECO:0000256" key="6">
    <source>
        <dbReference type="ARBA" id="ARBA00022692"/>
    </source>
</evidence>
<dbReference type="InterPro" id="IPR054765">
    <property type="entry name" value="SLBB_dom"/>
</dbReference>
<evidence type="ECO:0000256" key="9">
    <source>
        <dbReference type="ARBA" id="ARBA00023065"/>
    </source>
</evidence>
<evidence type="ECO:0000256" key="13">
    <source>
        <dbReference type="ARBA" id="ARBA00023237"/>
    </source>
</evidence>
<evidence type="ECO:0000256" key="3">
    <source>
        <dbReference type="ARBA" id="ARBA00022448"/>
    </source>
</evidence>
<dbReference type="Pfam" id="PF22461">
    <property type="entry name" value="SLBB_2"/>
    <property type="match status" value="1"/>
</dbReference>
<organism evidence="19 20">
    <name type="scientific">Autumnicola lenta</name>
    <dbReference type="NCBI Taxonomy" id="3075593"/>
    <lineage>
        <taxon>Bacteria</taxon>
        <taxon>Pseudomonadati</taxon>
        <taxon>Bacteroidota</taxon>
        <taxon>Flavobacteriia</taxon>
        <taxon>Flavobacteriales</taxon>
        <taxon>Flavobacteriaceae</taxon>
        <taxon>Autumnicola</taxon>
    </lineage>
</organism>
<keyword evidence="4" id="KW-1134">Transmembrane beta strand</keyword>